<dbReference type="InterPro" id="IPR016435">
    <property type="entry name" value="DPH1/DPH2"/>
</dbReference>
<keyword evidence="5" id="KW-0408">Iron</keyword>
<dbReference type="PANTHER" id="PTHR10762:SF2">
    <property type="entry name" value="2-(3-AMINO-3-CARBOXYPROPYL)HISTIDINE SYNTHASE SUBUNIT 2"/>
    <property type="match status" value="1"/>
</dbReference>
<evidence type="ECO:0000256" key="2">
    <source>
        <dbReference type="ARBA" id="ARBA00005156"/>
    </source>
</evidence>
<feature type="region of interest" description="Disordered" evidence="7">
    <location>
        <begin position="377"/>
        <end position="398"/>
    </location>
</feature>
<dbReference type="Pfam" id="PF01866">
    <property type="entry name" value="Diphthamide_syn"/>
    <property type="match status" value="1"/>
</dbReference>
<comment type="pathway">
    <text evidence="2">Protein modification; peptidyl-diphthamide biosynthesis.</text>
</comment>
<dbReference type="GO" id="GO:0017183">
    <property type="term" value="P:protein histidyl modification to diphthamide"/>
    <property type="evidence" value="ECO:0007669"/>
    <property type="project" value="UniProtKB-UniPathway"/>
</dbReference>
<name>A0A0R3UBC0_MESCO</name>
<dbReference type="GO" id="GO:0090560">
    <property type="term" value="F:2-(3-amino-3-carboxypropyl)histidine synthase activity"/>
    <property type="evidence" value="ECO:0007669"/>
    <property type="project" value="InterPro"/>
</dbReference>
<dbReference type="Gene3D" id="3.40.50.11860">
    <property type="entry name" value="Diphthamide synthesis DPH1/DPH2 domain 3"/>
    <property type="match status" value="1"/>
</dbReference>
<dbReference type="OrthoDB" id="449241at2759"/>
<organism evidence="8 9">
    <name type="scientific">Mesocestoides corti</name>
    <name type="common">Flatworm</name>
    <dbReference type="NCBI Taxonomy" id="53468"/>
    <lineage>
        <taxon>Eukaryota</taxon>
        <taxon>Metazoa</taxon>
        <taxon>Spiralia</taxon>
        <taxon>Lophotrochozoa</taxon>
        <taxon>Platyhelminthes</taxon>
        <taxon>Cestoda</taxon>
        <taxon>Eucestoda</taxon>
        <taxon>Cyclophyllidea</taxon>
        <taxon>Mesocestoididae</taxon>
        <taxon>Mesocestoides</taxon>
    </lineage>
</organism>
<dbReference type="InterPro" id="IPR042265">
    <property type="entry name" value="DPH1/DPH2_3"/>
</dbReference>
<comment type="similarity">
    <text evidence="3">Belongs to the DPH1/DPH2 family. DPH2 subfamily.</text>
</comment>
<dbReference type="InterPro" id="IPR042263">
    <property type="entry name" value="DPH1/DPH2_1"/>
</dbReference>
<proteinExistence type="inferred from homology"/>
<dbReference type="SFLD" id="SFLDS00032">
    <property type="entry name" value="Radical_SAM_3-amino-3-carboxyp"/>
    <property type="match status" value="1"/>
</dbReference>
<dbReference type="NCBIfam" id="TIGR00322">
    <property type="entry name" value="diphth2_R"/>
    <property type="match status" value="1"/>
</dbReference>
<sequence>MDASFTSCFDISEAVAFINENGYSRVGLQLTSDLLIYSVDAYEQFCKQTSASIVILGDTPYSSCCVDELAGSLFGVDAIIHFGNACLTKSTGKVAVFYVFGNIKCPLVDNNLVGVSNKLFEQISSLGGAVLFAYDFRFRETARGLADHLLSKSLDVWFSEPAYPCLDTQTSSQFLHAGRIFKRTGASSTPNVLVYVGECDSAFYRILVSLGGAYQIKAYTVDPLTGQVAEATKSASSFLRRRYYLMERARSARRIGILMGTLSASRYPEIVARLKRLLKRAKKPFTTVVVGRINEAKLLNLPDLDALVLVACPQASVFDDPSLIVPVVTPYEMECVLYSLCGEDECRTGKHPREWMGTWLPLDFVADILDTGAPSYAPEESVVPSEIPVHDSDDPTASSSRALVCRDEANWSLALACEDLASRGRDAWLGLDPQLGQTPPLTSIQPGRSGVPTNYSTMTDT</sequence>
<keyword evidence="9" id="KW-1185">Reference proteome</keyword>
<dbReference type="GO" id="GO:0046872">
    <property type="term" value="F:metal ion binding"/>
    <property type="evidence" value="ECO:0007669"/>
    <property type="project" value="UniProtKB-KW"/>
</dbReference>
<reference evidence="8 9" key="1">
    <citation type="submission" date="2018-10" db="EMBL/GenBank/DDBJ databases">
        <authorList>
            <consortium name="Pathogen Informatics"/>
        </authorList>
    </citation>
    <scope>NUCLEOTIDE SEQUENCE [LARGE SCALE GENOMIC DNA]</scope>
</reference>
<dbReference type="Gene3D" id="3.40.50.11840">
    <property type="entry name" value="Diphthamide synthesis DPH1/DPH2 domain 1"/>
    <property type="match status" value="1"/>
</dbReference>
<evidence type="ECO:0000256" key="3">
    <source>
        <dbReference type="ARBA" id="ARBA00006179"/>
    </source>
</evidence>
<dbReference type="FunFam" id="3.40.50.11860:FF:000001">
    <property type="entry name" value="2-(3-amino-3-carboxypropyl)histidine synthase subunit 2"/>
    <property type="match status" value="1"/>
</dbReference>
<feature type="compositionally biased region" description="Polar residues" evidence="7">
    <location>
        <begin position="435"/>
        <end position="461"/>
    </location>
</feature>
<keyword evidence="6" id="KW-0411">Iron-sulfur</keyword>
<protein>
    <submittedName>
        <fullName evidence="10">2-(3-amino-3-carboxypropyl)histidine synthase subunit 2</fullName>
    </submittedName>
</protein>
<accession>A0A0R3UBC0</accession>
<dbReference type="WBParaSite" id="MCU_012604-RA">
    <property type="protein sequence ID" value="MCU_012604-RA"/>
    <property type="gene ID" value="MCU_012604"/>
</dbReference>
<feature type="region of interest" description="Disordered" evidence="7">
    <location>
        <begin position="431"/>
        <end position="461"/>
    </location>
</feature>
<evidence type="ECO:0000313" key="9">
    <source>
        <dbReference type="Proteomes" id="UP000267029"/>
    </source>
</evidence>
<keyword evidence="4" id="KW-0479">Metal-binding</keyword>
<comment type="cofactor">
    <cofactor evidence="1">
        <name>[4Fe-4S] cluster</name>
        <dbReference type="ChEBI" id="CHEBI:49883"/>
    </cofactor>
</comment>
<dbReference type="GO" id="GO:0051536">
    <property type="term" value="F:iron-sulfur cluster binding"/>
    <property type="evidence" value="ECO:0007669"/>
    <property type="project" value="UniProtKB-KW"/>
</dbReference>
<dbReference type="AlphaFoldDB" id="A0A0R3UBC0"/>
<reference evidence="10" key="2">
    <citation type="submission" date="2019-11" db="UniProtKB">
        <authorList>
            <consortium name="WormBaseParasite"/>
        </authorList>
    </citation>
    <scope>IDENTIFICATION</scope>
</reference>
<evidence type="ECO:0000313" key="10">
    <source>
        <dbReference type="WBParaSite" id="MCU_012604-RA"/>
    </source>
</evidence>
<dbReference type="SFLD" id="SFLDG01121">
    <property type="entry name" value="Diphthamide_biosynthesis"/>
    <property type="match status" value="1"/>
</dbReference>
<evidence type="ECO:0000256" key="5">
    <source>
        <dbReference type="ARBA" id="ARBA00023004"/>
    </source>
</evidence>
<dbReference type="UniPathway" id="UPA00559"/>
<gene>
    <name evidence="8" type="ORF">MCOS_LOCUS4219</name>
</gene>
<dbReference type="PANTHER" id="PTHR10762">
    <property type="entry name" value="DIPHTHAMIDE BIOSYNTHESIS PROTEIN"/>
    <property type="match status" value="1"/>
</dbReference>
<dbReference type="EMBL" id="UXSR01001394">
    <property type="protein sequence ID" value="VDD78216.1"/>
    <property type="molecule type" value="Genomic_DNA"/>
</dbReference>
<evidence type="ECO:0000313" key="8">
    <source>
        <dbReference type="EMBL" id="VDD78216.1"/>
    </source>
</evidence>
<evidence type="ECO:0000256" key="4">
    <source>
        <dbReference type="ARBA" id="ARBA00022723"/>
    </source>
</evidence>
<evidence type="ECO:0000256" key="7">
    <source>
        <dbReference type="SAM" id="MobiDB-lite"/>
    </source>
</evidence>
<dbReference type="STRING" id="53468.A0A0R3UBC0"/>
<evidence type="ECO:0000256" key="6">
    <source>
        <dbReference type="ARBA" id="ARBA00023014"/>
    </source>
</evidence>
<dbReference type="Proteomes" id="UP000267029">
    <property type="component" value="Unassembled WGS sequence"/>
</dbReference>
<evidence type="ECO:0000256" key="1">
    <source>
        <dbReference type="ARBA" id="ARBA00001966"/>
    </source>
</evidence>